<feature type="transmembrane region" description="Helical" evidence="1">
    <location>
        <begin position="261"/>
        <end position="281"/>
    </location>
</feature>
<keyword evidence="1" id="KW-0812">Transmembrane</keyword>
<evidence type="ECO:0008006" key="4">
    <source>
        <dbReference type="Google" id="ProtNLM"/>
    </source>
</evidence>
<name>A0A8H7SVU8_9FUNG</name>
<evidence type="ECO:0000313" key="3">
    <source>
        <dbReference type="Proteomes" id="UP000613177"/>
    </source>
</evidence>
<reference evidence="2" key="1">
    <citation type="submission" date="2021-01" db="EMBL/GenBank/DDBJ databases">
        <title>Metabolic potential, ecology and presence of endohyphal bacteria is reflected in genomic diversity of Mucoromycotina.</title>
        <authorList>
            <person name="Muszewska A."/>
            <person name="Okrasinska A."/>
            <person name="Steczkiewicz K."/>
            <person name="Drgas O."/>
            <person name="Orlowska M."/>
            <person name="Perlinska-Lenart U."/>
            <person name="Aleksandrzak-Piekarczyk T."/>
            <person name="Szatraj K."/>
            <person name="Zielenkiewicz U."/>
            <person name="Pilsyk S."/>
            <person name="Malc E."/>
            <person name="Mieczkowski P."/>
            <person name="Kruszewska J.S."/>
            <person name="Biernat P."/>
            <person name="Pawlowska J."/>
        </authorList>
    </citation>
    <scope>NUCLEOTIDE SEQUENCE</scope>
    <source>
        <strain evidence="2">WA0000018081</strain>
    </source>
</reference>
<keyword evidence="3" id="KW-1185">Reference proteome</keyword>
<dbReference type="EMBL" id="JAEPRE010000034">
    <property type="protein sequence ID" value="KAG2235351.1"/>
    <property type="molecule type" value="Genomic_DNA"/>
</dbReference>
<keyword evidence="1" id="KW-0472">Membrane</keyword>
<protein>
    <recommendedName>
        <fullName evidence="4">Carbohydrate esterase family 16 protein</fullName>
    </recommendedName>
</protein>
<dbReference type="Proteomes" id="UP000613177">
    <property type="component" value="Unassembled WGS sequence"/>
</dbReference>
<keyword evidence="1" id="KW-1133">Transmembrane helix</keyword>
<evidence type="ECO:0000256" key="1">
    <source>
        <dbReference type="SAM" id="Phobius"/>
    </source>
</evidence>
<sequence>MSQYIDTLVVYGDSYSSIEPTSKKTNGPLWNQQLAKHWNTELVSLAKPGATFCKNNKKNASWLKKQVESYTSKDGQEVVHAMFLGVTDLIETKGEAKKTKEWIKCIEDQVTSLCTSKPNSRIIIMGVPALEFSPYALTHSTTTNHLKQNIIDFNVALEEKVTDWQEKFENVQFFDTYLVFSEIFGDPSETKMVDLEKAYWDTCQGKCTEEIDTYLWWDSVHITGAGHKAISNTIQSREFFNIKAIESDSLESTDGLISKDYIRFLSWIILASILFMIFYLFRHNRVFVSLKKKIQSNASKVYPSNRNNHEYALV</sequence>
<dbReference type="OrthoDB" id="1600564at2759"/>
<dbReference type="InterPro" id="IPR036514">
    <property type="entry name" value="SGNH_hydro_sf"/>
</dbReference>
<gene>
    <name evidence="2" type="ORF">INT48_004970</name>
</gene>
<accession>A0A8H7SVU8</accession>
<dbReference type="AlphaFoldDB" id="A0A8H7SVU8"/>
<evidence type="ECO:0000313" key="2">
    <source>
        <dbReference type="EMBL" id="KAG2235351.1"/>
    </source>
</evidence>
<dbReference type="InterPro" id="IPR001087">
    <property type="entry name" value="GDSL"/>
</dbReference>
<comment type="caution">
    <text evidence="2">The sequence shown here is derived from an EMBL/GenBank/DDBJ whole genome shotgun (WGS) entry which is preliminary data.</text>
</comment>
<proteinExistence type="predicted"/>
<dbReference type="SUPFAM" id="SSF52266">
    <property type="entry name" value="SGNH hydrolase"/>
    <property type="match status" value="1"/>
</dbReference>
<organism evidence="2 3">
    <name type="scientific">Thamnidium elegans</name>
    <dbReference type="NCBI Taxonomy" id="101142"/>
    <lineage>
        <taxon>Eukaryota</taxon>
        <taxon>Fungi</taxon>
        <taxon>Fungi incertae sedis</taxon>
        <taxon>Mucoromycota</taxon>
        <taxon>Mucoromycotina</taxon>
        <taxon>Mucoromycetes</taxon>
        <taxon>Mucorales</taxon>
        <taxon>Mucorineae</taxon>
        <taxon>Mucoraceae</taxon>
        <taxon>Thamnidium</taxon>
    </lineage>
</organism>
<dbReference type="GO" id="GO:0016788">
    <property type="term" value="F:hydrolase activity, acting on ester bonds"/>
    <property type="evidence" value="ECO:0007669"/>
    <property type="project" value="InterPro"/>
</dbReference>
<dbReference type="Gene3D" id="3.40.50.1110">
    <property type="entry name" value="SGNH hydrolase"/>
    <property type="match status" value="1"/>
</dbReference>
<dbReference type="Pfam" id="PF00657">
    <property type="entry name" value="Lipase_GDSL"/>
    <property type="match status" value="1"/>
</dbReference>